<dbReference type="EMBL" id="LNQE01000975">
    <property type="protein sequence ID" value="KUG22302.1"/>
    <property type="molecule type" value="Genomic_DNA"/>
</dbReference>
<feature type="domain" description="DUF4140" evidence="3">
    <location>
        <begin position="31"/>
        <end position="129"/>
    </location>
</feature>
<organism evidence="4">
    <name type="scientific">hydrocarbon metagenome</name>
    <dbReference type="NCBI Taxonomy" id="938273"/>
    <lineage>
        <taxon>unclassified sequences</taxon>
        <taxon>metagenomes</taxon>
        <taxon>ecological metagenomes</taxon>
    </lineage>
</organism>
<dbReference type="GO" id="GO:0008797">
    <property type="term" value="F:aspartate ammonia-lyase activity"/>
    <property type="evidence" value="ECO:0007669"/>
    <property type="project" value="UniProtKB-EC"/>
</dbReference>
<comment type="caution">
    <text evidence="4">The sequence shown here is derived from an EMBL/GenBank/DDBJ whole genome shotgun (WGS) entry which is preliminary data.</text>
</comment>
<evidence type="ECO:0000313" key="4">
    <source>
        <dbReference type="EMBL" id="KUG22302.1"/>
    </source>
</evidence>
<dbReference type="InterPro" id="IPR037291">
    <property type="entry name" value="DUF4139"/>
</dbReference>
<dbReference type="PANTHER" id="PTHR31005">
    <property type="entry name" value="DUF4139 DOMAIN-CONTAINING PROTEIN"/>
    <property type="match status" value="1"/>
</dbReference>
<dbReference type="InterPro" id="IPR027417">
    <property type="entry name" value="P-loop_NTPase"/>
</dbReference>
<dbReference type="InterPro" id="IPR011935">
    <property type="entry name" value="CHP02231"/>
</dbReference>
<dbReference type="Gene3D" id="3.40.50.300">
    <property type="entry name" value="P-loop containing nucleotide triphosphate hydrolases"/>
    <property type="match status" value="1"/>
</dbReference>
<evidence type="ECO:0000259" key="2">
    <source>
        <dbReference type="Pfam" id="PF13598"/>
    </source>
</evidence>
<keyword evidence="4" id="KW-0456">Lyase</keyword>
<dbReference type="EC" id="4.3.1.1" evidence="4"/>
<gene>
    <name evidence="4" type="ORF">ASZ90_007936</name>
</gene>
<reference evidence="4" key="1">
    <citation type="journal article" date="2015" name="Proc. Natl. Acad. Sci. U.S.A.">
        <title>Networks of energetic and metabolic interactions define dynamics in microbial communities.</title>
        <authorList>
            <person name="Embree M."/>
            <person name="Liu J.K."/>
            <person name="Al-Bassam M.M."/>
            <person name="Zengler K."/>
        </authorList>
    </citation>
    <scope>NUCLEOTIDE SEQUENCE</scope>
</reference>
<keyword evidence="1" id="KW-0175">Coiled coil</keyword>
<dbReference type="Pfam" id="PF13598">
    <property type="entry name" value="DUF4139"/>
    <property type="match status" value="1"/>
</dbReference>
<evidence type="ECO:0000256" key="1">
    <source>
        <dbReference type="SAM" id="Coils"/>
    </source>
</evidence>
<dbReference type="AlphaFoldDB" id="A0A0W8FNV9"/>
<dbReference type="PANTHER" id="PTHR31005:SF8">
    <property type="entry name" value="DUF4139 DOMAIN-CONTAINING PROTEIN"/>
    <property type="match status" value="1"/>
</dbReference>
<evidence type="ECO:0000259" key="3">
    <source>
        <dbReference type="Pfam" id="PF13600"/>
    </source>
</evidence>
<dbReference type="Pfam" id="PF13600">
    <property type="entry name" value="DUF4140"/>
    <property type="match status" value="1"/>
</dbReference>
<protein>
    <submittedName>
        <fullName evidence="4">Aspartate ammonia-lyase</fullName>
        <ecNumber evidence="4">4.3.1.1</ecNumber>
    </submittedName>
</protein>
<proteinExistence type="predicted"/>
<feature type="domain" description="DUF4139" evidence="2">
    <location>
        <begin position="209"/>
        <end position="507"/>
    </location>
</feature>
<dbReference type="NCBIfam" id="TIGR02231">
    <property type="entry name" value="mucoidy inhibitor MuiA family protein"/>
    <property type="match status" value="1"/>
</dbReference>
<name>A0A0W8FNV9_9ZZZZ</name>
<accession>A0A0W8FNV9</accession>
<sequence length="517" mass="57884">MRSHNLCISHKLVIALILLFPLCSMATVKEVTLFPSSAKISETTNIHPQCDKGKCSAVFTLPPQTDIESFVVSPAPDSRVKIDDIQTKSVQVQDEARIAELRKQLAGLESERKEALAKLQALETQLQFWQAQTKAKTKTVADSYKLADAIGKNVQKSSQEKFAAETQLEKLDKKIKKLQEELNQAAGRKETTWEVTLTLSGSTQNELSLNYVYTLAACGWLPLYRIEALPANKNVSFSWEAEIWQSSGEDWKNVQLNLATLQPVIDANPPDMPEWIIKPRILYKAARNKDAAAPALMQQEMTVEDETLGAAPTETRNTTYSIWSLGQKNITAGSRQRIKIKDELWAAEFLYLSRPAINPQAFVRAQVKLDKPAEIPHGQATFVIDGAVLGKREFSFAGSEGELFLGTSPLVSVTSTTLADQSGEKTIFQDKQTRSWQWLIEAKNSGDADIKLRIEEPVPQARDKRIKLNFKQNPEPVEKDHSKFVWLLNVPAGQKKTIQNNVELEAPSDLNLDFGWR</sequence>
<dbReference type="InterPro" id="IPR025554">
    <property type="entry name" value="DUF4140"/>
</dbReference>
<feature type="coiled-coil region" evidence="1">
    <location>
        <begin position="91"/>
        <end position="188"/>
    </location>
</feature>